<sequence>MKKFLALISLLTAVATLNAQTPLSALPKDSLKLFLQPVEVRALRAGEKAPFTKTDLNRQQIEKTNIGQDLPFLLNQTPSVVINSDAGNGVGYTGIYIRGTDDSRINMTLNGIPYNDAEEQAIFFVDLPDFASSVNSIQIQRGVGTSSNGAGAFGATINFSTNEFNEKPYAEFNNSFGSFNTWKNTLKAGSGLIDGHFTIDMRLSRIASDGYIDRATSDLRSLYFSAAWYDKNSSLRFNILQGKEKTYQAWNGIPQAKWDGNQTALQQHYDNNIGSLYFNQQDSLNLFRSSNRTYNYFTYKDQTDNYWQNHYQLFFNHQWSNELTFNSAVFLTRGYGYFQEYHDQGDSANAKYTSYGLPPYIIGADTLQSTNLIRQRWLDNYFYGSVLSLQYKRNNTELILGGGYDRYDGKHYGYVLWAANGGFPDDYRYYYEPAIKIDYNVYAKWQQQFGQHWTGFADVQWRHLDYELDGFDDNPAILVHPKYNFVNPKAGITYTHYNWQAYFSYAMAGHEPNREDFEAGVNDQPKPERLHDFELGLQRRGLKYSWGVTGYYMLYHNQLVLTGKINDVGDYTRSNIARSYRLGIELQGSAKPVNWLSVDANLALSQNKAFNYVEYDNNYDNGGQVSHAYNTTTIAFSPAVVGAATLNFMPGRHFTLSLPAKYVSKEYLDNAQQENRKLDGYYVQNLRAVYTLTNKLSRETDIIFQLNNVFNKRYTPNGYTTSYISGGQLQTDNFVFPMAGTNFMVAVNIKL</sequence>
<organism evidence="14 15">
    <name type="scientific">Puia dinghuensis</name>
    <dbReference type="NCBI Taxonomy" id="1792502"/>
    <lineage>
        <taxon>Bacteria</taxon>
        <taxon>Pseudomonadati</taxon>
        <taxon>Bacteroidota</taxon>
        <taxon>Chitinophagia</taxon>
        <taxon>Chitinophagales</taxon>
        <taxon>Chitinophagaceae</taxon>
        <taxon>Puia</taxon>
    </lineage>
</organism>
<dbReference type="InterPro" id="IPR039426">
    <property type="entry name" value="TonB-dep_rcpt-like"/>
</dbReference>
<keyword evidence="7" id="KW-0408">Iron</keyword>
<feature type="domain" description="TonB-dependent receptor plug" evidence="13">
    <location>
        <begin position="48"/>
        <end position="155"/>
    </location>
</feature>
<reference evidence="14" key="1">
    <citation type="journal article" date="2014" name="Int. J. Syst. Evol. Microbiol.">
        <title>Complete genome sequence of Corynebacterium casei LMG S-19264T (=DSM 44701T), isolated from a smear-ripened cheese.</title>
        <authorList>
            <consortium name="US DOE Joint Genome Institute (JGI-PGF)"/>
            <person name="Walter F."/>
            <person name="Albersmeier A."/>
            <person name="Kalinowski J."/>
            <person name="Ruckert C."/>
        </authorList>
    </citation>
    <scope>NUCLEOTIDE SEQUENCE</scope>
    <source>
        <strain evidence="14">CGMCC 1.15448</strain>
    </source>
</reference>
<comment type="subcellular location">
    <subcellularLocation>
        <location evidence="1 11">Cell outer membrane</location>
        <topology evidence="1 11">Multi-pass membrane protein</topology>
    </subcellularLocation>
</comment>
<evidence type="ECO:0000256" key="7">
    <source>
        <dbReference type="ARBA" id="ARBA00023004"/>
    </source>
</evidence>
<accession>A0A8J2UIS7</accession>
<dbReference type="InterPro" id="IPR012910">
    <property type="entry name" value="Plug_dom"/>
</dbReference>
<evidence type="ECO:0000256" key="6">
    <source>
        <dbReference type="ARBA" id="ARBA00022729"/>
    </source>
</evidence>
<dbReference type="Gene3D" id="2.170.130.10">
    <property type="entry name" value="TonB-dependent receptor, plug domain"/>
    <property type="match status" value="1"/>
</dbReference>
<dbReference type="SUPFAM" id="SSF56935">
    <property type="entry name" value="Porins"/>
    <property type="match status" value="1"/>
</dbReference>
<dbReference type="AlphaFoldDB" id="A0A8J2UIS7"/>
<dbReference type="InterPro" id="IPR036942">
    <property type="entry name" value="Beta-barrel_TonB_sf"/>
</dbReference>
<evidence type="ECO:0000256" key="9">
    <source>
        <dbReference type="ARBA" id="ARBA00023136"/>
    </source>
</evidence>
<evidence type="ECO:0000256" key="12">
    <source>
        <dbReference type="SAM" id="SignalP"/>
    </source>
</evidence>
<keyword evidence="8" id="KW-0406">Ion transport</keyword>
<dbReference type="InterPro" id="IPR037066">
    <property type="entry name" value="Plug_dom_sf"/>
</dbReference>
<dbReference type="Pfam" id="PF07715">
    <property type="entry name" value="Plug"/>
    <property type="match status" value="1"/>
</dbReference>
<evidence type="ECO:0000256" key="1">
    <source>
        <dbReference type="ARBA" id="ARBA00004571"/>
    </source>
</evidence>
<evidence type="ECO:0000313" key="15">
    <source>
        <dbReference type="Proteomes" id="UP000607559"/>
    </source>
</evidence>
<name>A0A8J2UIS7_9BACT</name>
<keyword evidence="2 11" id="KW-0813">Transport</keyword>
<evidence type="ECO:0000256" key="10">
    <source>
        <dbReference type="ARBA" id="ARBA00023237"/>
    </source>
</evidence>
<dbReference type="PROSITE" id="PS52016">
    <property type="entry name" value="TONB_DEPENDENT_REC_3"/>
    <property type="match status" value="1"/>
</dbReference>
<protein>
    <submittedName>
        <fullName evidence="14">TonB-dependent receptor</fullName>
    </submittedName>
</protein>
<evidence type="ECO:0000256" key="5">
    <source>
        <dbReference type="ARBA" id="ARBA00022692"/>
    </source>
</evidence>
<keyword evidence="15" id="KW-1185">Reference proteome</keyword>
<feature type="chain" id="PRO_5035231598" evidence="12">
    <location>
        <begin position="20"/>
        <end position="751"/>
    </location>
</feature>
<dbReference type="GO" id="GO:0015344">
    <property type="term" value="F:siderophore uptake transmembrane transporter activity"/>
    <property type="evidence" value="ECO:0007669"/>
    <property type="project" value="TreeGrafter"/>
</dbReference>
<evidence type="ECO:0000256" key="8">
    <source>
        <dbReference type="ARBA" id="ARBA00023065"/>
    </source>
</evidence>
<comment type="similarity">
    <text evidence="11">Belongs to the TonB-dependent receptor family.</text>
</comment>
<evidence type="ECO:0000256" key="3">
    <source>
        <dbReference type="ARBA" id="ARBA00022452"/>
    </source>
</evidence>
<dbReference type="PANTHER" id="PTHR32552:SF68">
    <property type="entry name" value="FERRICHROME OUTER MEMBRANE TRANSPORTER_PHAGE RECEPTOR"/>
    <property type="match status" value="1"/>
</dbReference>
<dbReference type="Gene3D" id="2.40.170.20">
    <property type="entry name" value="TonB-dependent receptor, beta-barrel domain"/>
    <property type="match status" value="1"/>
</dbReference>
<evidence type="ECO:0000256" key="4">
    <source>
        <dbReference type="ARBA" id="ARBA00022496"/>
    </source>
</evidence>
<dbReference type="Proteomes" id="UP000607559">
    <property type="component" value="Unassembled WGS sequence"/>
</dbReference>
<feature type="signal peptide" evidence="12">
    <location>
        <begin position="1"/>
        <end position="19"/>
    </location>
</feature>
<reference evidence="14" key="2">
    <citation type="submission" date="2020-09" db="EMBL/GenBank/DDBJ databases">
        <authorList>
            <person name="Sun Q."/>
            <person name="Zhou Y."/>
        </authorList>
    </citation>
    <scope>NUCLEOTIDE SEQUENCE</scope>
    <source>
        <strain evidence="14">CGMCC 1.15448</strain>
    </source>
</reference>
<dbReference type="PANTHER" id="PTHR32552">
    <property type="entry name" value="FERRICHROME IRON RECEPTOR-RELATED"/>
    <property type="match status" value="1"/>
</dbReference>
<proteinExistence type="inferred from homology"/>
<keyword evidence="14" id="KW-0675">Receptor</keyword>
<keyword evidence="5 11" id="KW-0812">Transmembrane</keyword>
<dbReference type="GO" id="GO:0009279">
    <property type="term" value="C:cell outer membrane"/>
    <property type="evidence" value="ECO:0007669"/>
    <property type="project" value="UniProtKB-SubCell"/>
</dbReference>
<keyword evidence="6 12" id="KW-0732">Signal</keyword>
<keyword evidence="3 11" id="KW-1134">Transmembrane beta strand</keyword>
<keyword evidence="10 11" id="KW-0998">Cell outer membrane</keyword>
<keyword evidence="9 11" id="KW-0472">Membrane</keyword>
<gene>
    <name evidence="14" type="ORF">GCM10011511_52290</name>
</gene>
<comment type="caution">
    <text evidence="14">The sequence shown here is derived from an EMBL/GenBank/DDBJ whole genome shotgun (WGS) entry which is preliminary data.</text>
</comment>
<keyword evidence="4" id="KW-0410">Iron transport</keyword>
<evidence type="ECO:0000259" key="13">
    <source>
        <dbReference type="Pfam" id="PF07715"/>
    </source>
</evidence>
<dbReference type="EMBL" id="BMJC01000006">
    <property type="protein sequence ID" value="GGB21977.1"/>
    <property type="molecule type" value="Genomic_DNA"/>
</dbReference>
<evidence type="ECO:0000313" key="14">
    <source>
        <dbReference type="EMBL" id="GGB21977.1"/>
    </source>
</evidence>
<evidence type="ECO:0000256" key="11">
    <source>
        <dbReference type="PROSITE-ProRule" id="PRU01360"/>
    </source>
</evidence>
<evidence type="ECO:0000256" key="2">
    <source>
        <dbReference type="ARBA" id="ARBA00022448"/>
    </source>
</evidence>
<dbReference type="RefSeq" id="WP_188937361.1">
    <property type="nucleotide sequence ID" value="NZ_BMJC01000006.1"/>
</dbReference>